<keyword evidence="6" id="KW-0902">Two-component regulatory system</keyword>
<dbReference type="EMBL" id="FR695866">
    <property type="protein sequence ID" value="CBX27615.1"/>
    <property type="molecule type" value="Genomic_DNA"/>
</dbReference>
<comment type="subcellular location">
    <subcellularLocation>
        <location evidence="1">Cytoplasm</location>
    </subcellularLocation>
</comment>
<feature type="domain" description="Response regulatory" evidence="13">
    <location>
        <begin position="42"/>
        <end position="156"/>
    </location>
</feature>
<dbReference type="InterPro" id="IPR027417">
    <property type="entry name" value="P-loop_NTPase"/>
</dbReference>
<dbReference type="SUPFAM" id="SSF52172">
    <property type="entry name" value="CheY-like"/>
    <property type="match status" value="1"/>
</dbReference>
<gene>
    <name evidence="14" type="ORF">N47_H24370</name>
</gene>
<evidence type="ECO:0000256" key="4">
    <source>
        <dbReference type="ARBA" id="ARBA00022741"/>
    </source>
</evidence>
<dbReference type="Pfam" id="PF00072">
    <property type="entry name" value="Response_reg"/>
    <property type="match status" value="1"/>
</dbReference>
<dbReference type="Pfam" id="PF02954">
    <property type="entry name" value="HTH_8"/>
    <property type="match status" value="1"/>
</dbReference>
<dbReference type="InterPro" id="IPR002197">
    <property type="entry name" value="HTH_Fis"/>
</dbReference>
<dbReference type="InterPro" id="IPR003593">
    <property type="entry name" value="AAA+_ATPase"/>
</dbReference>
<evidence type="ECO:0000256" key="3">
    <source>
        <dbReference type="ARBA" id="ARBA00022553"/>
    </source>
</evidence>
<dbReference type="PROSITE" id="PS50110">
    <property type="entry name" value="RESPONSE_REGULATORY"/>
    <property type="match status" value="1"/>
</dbReference>
<dbReference type="GO" id="GO:0043565">
    <property type="term" value="F:sequence-specific DNA binding"/>
    <property type="evidence" value="ECO:0007669"/>
    <property type="project" value="InterPro"/>
</dbReference>
<keyword evidence="9" id="KW-0010">Activator</keyword>
<dbReference type="PANTHER" id="PTHR32071:SF117">
    <property type="entry name" value="PTS-DEPENDENT DIHYDROXYACETONE KINASE OPERON REGULATORY PROTEIN-RELATED"/>
    <property type="match status" value="1"/>
</dbReference>
<evidence type="ECO:0000256" key="1">
    <source>
        <dbReference type="ARBA" id="ARBA00004496"/>
    </source>
</evidence>
<evidence type="ECO:0000256" key="9">
    <source>
        <dbReference type="ARBA" id="ARBA00023159"/>
    </source>
</evidence>
<evidence type="ECO:0000256" key="7">
    <source>
        <dbReference type="ARBA" id="ARBA00023015"/>
    </source>
</evidence>
<keyword evidence="10" id="KW-0804">Transcription</keyword>
<evidence type="ECO:0000256" key="5">
    <source>
        <dbReference type="ARBA" id="ARBA00022840"/>
    </source>
</evidence>
<evidence type="ECO:0000259" key="13">
    <source>
        <dbReference type="PROSITE" id="PS50110"/>
    </source>
</evidence>
<dbReference type="SMART" id="SM00382">
    <property type="entry name" value="AAA"/>
    <property type="match status" value="1"/>
</dbReference>
<dbReference type="PROSITE" id="PS00688">
    <property type="entry name" value="SIGMA54_INTERACT_3"/>
    <property type="match status" value="1"/>
</dbReference>
<evidence type="ECO:0000259" key="12">
    <source>
        <dbReference type="PROSITE" id="PS50045"/>
    </source>
</evidence>
<feature type="modified residue" description="4-aspartylphosphate" evidence="11">
    <location>
        <position position="91"/>
    </location>
</feature>
<dbReference type="Pfam" id="PF00158">
    <property type="entry name" value="Sigma54_activat"/>
    <property type="match status" value="1"/>
</dbReference>
<dbReference type="PRINTS" id="PR01590">
    <property type="entry name" value="HTHFIS"/>
</dbReference>
<dbReference type="AlphaFoldDB" id="E1YAM1"/>
<evidence type="ECO:0000256" key="10">
    <source>
        <dbReference type="ARBA" id="ARBA00023163"/>
    </source>
</evidence>
<dbReference type="CDD" id="cd00009">
    <property type="entry name" value="AAA"/>
    <property type="match status" value="1"/>
</dbReference>
<reference evidence="14" key="1">
    <citation type="journal article" date="2011" name="Environ. Microbiol.">
        <title>Genomic insights into the metabolic potential of the polycyclic aromatic hydrocarbon degrading sulfate-reducing Deltaproteobacterium N47.</title>
        <authorList>
            <person name="Bergmann F."/>
            <person name="Selesi D."/>
            <person name="Weinmaier T."/>
            <person name="Tischler P."/>
            <person name="Rattei T."/>
            <person name="Meckenstock R.U."/>
        </authorList>
    </citation>
    <scope>NUCLEOTIDE SEQUENCE</scope>
</reference>
<dbReference type="CDD" id="cd00156">
    <property type="entry name" value="REC"/>
    <property type="match status" value="1"/>
</dbReference>
<dbReference type="Gene3D" id="1.10.8.60">
    <property type="match status" value="1"/>
</dbReference>
<dbReference type="PANTHER" id="PTHR32071">
    <property type="entry name" value="TRANSCRIPTIONAL REGULATORY PROTEIN"/>
    <property type="match status" value="1"/>
</dbReference>
<dbReference type="InterPro" id="IPR025944">
    <property type="entry name" value="Sigma_54_int_dom_CS"/>
</dbReference>
<sequence length="489" mass="55443">MVVRLQYKAVLGKKRCLQFFYRMQSTKNSLKEININMRHKNTILVVDDDTAHRTMLRTLIGGWGYEISEANDGAAAIDAVNIKPYDLILMDVRMIKLSGIEALKEIKNINPAIPVIIMTAYSSVESAVEAIKYGAYDYLTKPLDFDKLKLTIKRSMEHLNLKEENRLLKENLEMHFDRRNIIGQSQAISKLFETIALVAPSEAIVLITGESGTGKELIAGAIHFNSARKNGPFVKINCAAIPETLLESELFGHEKGAFTGADKKKDGRFLQAAGGSIFLDEITEMPLTMQVKLLRVLQEREISRVGGNEVIKVDVRIIVASNKDIQEMVASGSFREDLYYRLNVVNIKVPPLRERREDIPLLAIHFLKMFTERNHKNIKGYTPAALDGIIKYNWPGNVRELMNAVERAVVLARFDFLDEKDFETIRGESVKSEITQSFDTWDMPLEEIEKATILKTLESSNENKSEAARRLGITRRTLHKKLKKYGVMP</sequence>
<keyword evidence="3 11" id="KW-0597">Phosphoprotein</keyword>
<dbReference type="PROSITE" id="PS00675">
    <property type="entry name" value="SIGMA54_INTERACT_1"/>
    <property type="match status" value="1"/>
</dbReference>
<keyword evidence="4" id="KW-0547">Nucleotide-binding</keyword>
<evidence type="ECO:0000256" key="6">
    <source>
        <dbReference type="ARBA" id="ARBA00023012"/>
    </source>
</evidence>
<keyword evidence="8" id="KW-0238">DNA-binding</keyword>
<dbReference type="SMART" id="SM00448">
    <property type="entry name" value="REC"/>
    <property type="match status" value="1"/>
</dbReference>
<protein>
    <submittedName>
        <fullName evidence="14">Transcriptional regulatory protein zraR</fullName>
    </submittedName>
</protein>
<dbReference type="Gene3D" id="3.40.50.2300">
    <property type="match status" value="1"/>
</dbReference>
<dbReference type="InterPro" id="IPR025943">
    <property type="entry name" value="Sigma_54_int_dom_ATP-bd_2"/>
</dbReference>
<dbReference type="InterPro" id="IPR002078">
    <property type="entry name" value="Sigma_54_int"/>
</dbReference>
<dbReference type="GO" id="GO:0006355">
    <property type="term" value="P:regulation of DNA-templated transcription"/>
    <property type="evidence" value="ECO:0007669"/>
    <property type="project" value="InterPro"/>
</dbReference>
<dbReference type="InterPro" id="IPR009057">
    <property type="entry name" value="Homeodomain-like_sf"/>
</dbReference>
<dbReference type="Pfam" id="PF25601">
    <property type="entry name" value="AAA_lid_14"/>
    <property type="match status" value="1"/>
</dbReference>
<dbReference type="GO" id="GO:0000160">
    <property type="term" value="P:phosphorelay signal transduction system"/>
    <property type="evidence" value="ECO:0007669"/>
    <property type="project" value="UniProtKB-KW"/>
</dbReference>
<keyword evidence="2" id="KW-0963">Cytoplasm</keyword>
<dbReference type="InterPro" id="IPR058031">
    <property type="entry name" value="AAA_lid_NorR"/>
</dbReference>
<dbReference type="PROSITE" id="PS50045">
    <property type="entry name" value="SIGMA54_INTERACT_4"/>
    <property type="match status" value="1"/>
</dbReference>
<accession>E1YAM1</accession>
<feature type="domain" description="Sigma-54 factor interaction" evidence="12">
    <location>
        <begin position="181"/>
        <end position="410"/>
    </location>
</feature>
<dbReference type="FunFam" id="1.10.8.60:FF:000014">
    <property type="entry name" value="DNA-binding transcriptional regulator NtrC"/>
    <property type="match status" value="1"/>
</dbReference>
<dbReference type="InterPro" id="IPR025662">
    <property type="entry name" value="Sigma_54_int_dom_ATP-bd_1"/>
</dbReference>
<dbReference type="GO" id="GO:0005524">
    <property type="term" value="F:ATP binding"/>
    <property type="evidence" value="ECO:0007669"/>
    <property type="project" value="UniProtKB-KW"/>
</dbReference>
<dbReference type="InterPro" id="IPR001789">
    <property type="entry name" value="Sig_transdc_resp-reg_receiver"/>
</dbReference>
<name>E1YAM1_9BACT</name>
<evidence type="ECO:0000256" key="11">
    <source>
        <dbReference type="PROSITE-ProRule" id="PRU00169"/>
    </source>
</evidence>
<keyword evidence="5" id="KW-0067">ATP-binding</keyword>
<dbReference type="PROSITE" id="PS00676">
    <property type="entry name" value="SIGMA54_INTERACT_2"/>
    <property type="match status" value="1"/>
</dbReference>
<dbReference type="InterPro" id="IPR011006">
    <property type="entry name" value="CheY-like_superfamily"/>
</dbReference>
<dbReference type="FunFam" id="3.40.50.2300:FF:000018">
    <property type="entry name" value="DNA-binding transcriptional regulator NtrC"/>
    <property type="match status" value="1"/>
</dbReference>
<dbReference type="GO" id="GO:0005737">
    <property type="term" value="C:cytoplasm"/>
    <property type="evidence" value="ECO:0007669"/>
    <property type="project" value="UniProtKB-SubCell"/>
</dbReference>
<evidence type="ECO:0000313" key="14">
    <source>
        <dbReference type="EMBL" id="CBX27615.1"/>
    </source>
</evidence>
<dbReference type="SUPFAM" id="SSF52540">
    <property type="entry name" value="P-loop containing nucleoside triphosphate hydrolases"/>
    <property type="match status" value="1"/>
</dbReference>
<evidence type="ECO:0000256" key="8">
    <source>
        <dbReference type="ARBA" id="ARBA00023125"/>
    </source>
</evidence>
<dbReference type="Gene3D" id="1.10.10.60">
    <property type="entry name" value="Homeodomain-like"/>
    <property type="match status" value="1"/>
</dbReference>
<evidence type="ECO:0000256" key="2">
    <source>
        <dbReference type="ARBA" id="ARBA00022490"/>
    </source>
</evidence>
<organism evidence="14">
    <name type="scientific">uncultured Desulfobacterium sp</name>
    <dbReference type="NCBI Taxonomy" id="201089"/>
    <lineage>
        <taxon>Bacteria</taxon>
        <taxon>Pseudomonadati</taxon>
        <taxon>Thermodesulfobacteriota</taxon>
        <taxon>Desulfobacteria</taxon>
        <taxon>Desulfobacterales</taxon>
        <taxon>Desulfobacteriaceae</taxon>
        <taxon>Desulfobacterium</taxon>
        <taxon>environmental samples</taxon>
    </lineage>
</organism>
<dbReference type="SUPFAM" id="SSF46689">
    <property type="entry name" value="Homeodomain-like"/>
    <property type="match status" value="1"/>
</dbReference>
<proteinExistence type="predicted"/>
<keyword evidence="7" id="KW-0805">Transcription regulation</keyword>
<dbReference type="FunFam" id="3.40.50.300:FF:000006">
    <property type="entry name" value="DNA-binding transcriptional regulator NtrC"/>
    <property type="match status" value="1"/>
</dbReference>
<dbReference type="Gene3D" id="3.40.50.300">
    <property type="entry name" value="P-loop containing nucleotide triphosphate hydrolases"/>
    <property type="match status" value="1"/>
</dbReference>